<keyword evidence="2" id="KW-1185">Reference proteome</keyword>
<dbReference type="Proteomes" id="UP001165064">
    <property type="component" value="Unassembled WGS sequence"/>
</dbReference>
<protein>
    <submittedName>
        <fullName evidence="1">Unnamed protein product</fullName>
    </submittedName>
</protein>
<reference evidence="1" key="1">
    <citation type="submission" date="2023-04" db="EMBL/GenBank/DDBJ databases">
        <title>Ambrosiozyma monospora NBRC 10751.</title>
        <authorList>
            <person name="Ichikawa N."/>
            <person name="Sato H."/>
            <person name="Tonouchi N."/>
        </authorList>
    </citation>
    <scope>NUCLEOTIDE SEQUENCE</scope>
    <source>
        <strain evidence="1">NBRC 10751</strain>
    </source>
</reference>
<organism evidence="1 2">
    <name type="scientific">Ambrosiozyma monospora</name>
    <name type="common">Yeast</name>
    <name type="synonym">Endomycopsis monosporus</name>
    <dbReference type="NCBI Taxonomy" id="43982"/>
    <lineage>
        <taxon>Eukaryota</taxon>
        <taxon>Fungi</taxon>
        <taxon>Dikarya</taxon>
        <taxon>Ascomycota</taxon>
        <taxon>Saccharomycotina</taxon>
        <taxon>Pichiomycetes</taxon>
        <taxon>Pichiales</taxon>
        <taxon>Pichiaceae</taxon>
        <taxon>Ambrosiozyma</taxon>
    </lineage>
</organism>
<sequence length="710" mass="76790">MPLTTSSRSARSARNARPLSSSNPDASSNLNLAAQAAALTFKKSELQQQQQQQQQQHQKELQRPKVSRSSSSASTASSILLSHSKPKPRSTTVTGSPHNRSPSSKNTQFGRIPSHSQPCLHSAPSSSSSTNQVPRVSVDLKSPPMPTLVRTSSSAPHNMVRKPNNGAESQTELKSNRSAGGSTTINPEVNRSQTNSGVGLGISKKKTAKKTTWDSVNSNSSSVALAAASAIAKSRPKSMKSQDPSPAEILQRPSAVPAPAPTLYQQTATSKISMMNRSSSSLNRSPTLSSTPVSPDHKLTSTHLKIPDFGVIPPSPLPNMQFLPQEPEKDPLSSSPVLPPKISSLSQPNSASDHSFYTPPSPMLLSSPYIGGTGLVHSGSTFSFNSSILPPVSEDSYDENENERENNSGATDRNDITTDTINQLNNNNNNSNFQHSNYNMDNNLSEMAPPLLKDDSLYQIPSPVYAEYDDILAGYRFSSTSSFSSADESSAIEMPPTPAPVSATSSTGGHCPPPAPRQQTQNHLQHTRNRSLNRKPPPMLDANVIHNTTLTLGNSLHDTLINSATSTSSKLSRKPPPTADPISITVPEPRHRSTTTTSELVTPIRPPSISVSRQHSTPSESDVSHYEWSDKESLANDEEESDQMPYYTLNTKHHHHHHHHAQQHHRHSSQHAFSKLLKLPNKTPTQSIINEDNINANLTNSGIGIQNHDA</sequence>
<gene>
    <name evidence="1" type="ORF">Amon02_000187500</name>
</gene>
<accession>A0ACB5SW33</accession>
<comment type="caution">
    <text evidence="1">The sequence shown here is derived from an EMBL/GenBank/DDBJ whole genome shotgun (WGS) entry which is preliminary data.</text>
</comment>
<proteinExistence type="predicted"/>
<dbReference type="EMBL" id="BSXS01001007">
    <property type="protein sequence ID" value="GME74735.1"/>
    <property type="molecule type" value="Genomic_DNA"/>
</dbReference>
<evidence type="ECO:0000313" key="2">
    <source>
        <dbReference type="Proteomes" id="UP001165064"/>
    </source>
</evidence>
<evidence type="ECO:0000313" key="1">
    <source>
        <dbReference type="EMBL" id="GME74735.1"/>
    </source>
</evidence>
<name>A0ACB5SW33_AMBMO</name>